<evidence type="ECO:0000313" key="2">
    <source>
        <dbReference type="Proteomes" id="UP000187172"/>
    </source>
</evidence>
<dbReference type="RefSeq" id="WP_076176868.1">
    <property type="nucleotide sequence ID" value="NZ_MRTP01000024.1"/>
</dbReference>
<comment type="caution">
    <text evidence="1">The sequence shown here is derived from an EMBL/GenBank/DDBJ whole genome shotgun (WGS) entry which is preliminary data.</text>
</comment>
<evidence type="ECO:0000313" key="1">
    <source>
        <dbReference type="EMBL" id="OMF45031.1"/>
    </source>
</evidence>
<sequence>MSNGAKRFFKVFAKNIKESIGAGRYEANGIKVSCVHCQYDRFEHGYAQLNTAFLSFLNLDFANRSANILTCHRCGYVHWFNKDIKRVNN</sequence>
<evidence type="ECO:0008006" key="3">
    <source>
        <dbReference type="Google" id="ProtNLM"/>
    </source>
</evidence>
<accession>A0A1R1DZP8</accession>
<dbReference type="AlphaFoldDB" id="A0A1R1DZP8"/>
<organism evidence="1 2">
    <name type="scientific">Paenibacillus rhizosphaerae</name>
    <dbReference type="NCBI Taxonomy" id="297318"/>
    <lineage>
        <taxon>Bacteria</taxon>
        <taxon>Bacillati</taxon>
        <taxon>Bacillota</taxon>
        <taxon>Bacilli</taxon>
        <taxon>Bacillales</taxon>
        <taxon>Paenibacillaceae</taxon>
        <taxon>Paenibacillus</taxon>
    </lineage>
</organism>
<proteinExistence type="predicted"/>
<name>A0A1R1DZP8_9BACL</name>
<gene>
    <name evidence="1" type="ORF">BK138_34250</name>
</gene>
<dbReference type="Proteomes" id="UP000187172">
    <property type="component" value="Unassembled WGS sequence"/>
</dbReference>
<dbReference type="EMBL" id="MRTP01000024">
    <property type="protein sequence ID" value="OMF45031.1"/>
    <property type="molecule type" value="Genomic_DNA"/>
</dbReference>
<reference evidence="1 2" key="1">
    <citation type="submission" date="2016-11" db="EMBL/GenBank/DDBJ databases">
        <title>Paenibacillus species isolates.</title>
        <authorList>
            <person name="Beno S.M."/>
        </authorList>
    </citation>
    <scope>NUCLEOTIDE SEQUENCE [LARGE SCALE GENOMIC DNA]</scope>
    <source>
        <strain evidence="1 2">FSL R5-0378</strain>
    </source>
</reference>
<protein>
    <recommendedName>
        <fullName evidence="3">DNA-binding protein</fullName>
    </recommendedName>
</protein>
<keyword evidence="2" id="KW-1185">Reference proteome</keyword>